<gene>
    <name evidence="3" type="ORF">PG996_011719</name>
</gene>
<sequence length="764" mass="85822">MKFLPCLLSLVGPLYVAAASLTSLEVRGGNPDEKDGLCRYYYSAPGRSMNNGLQPCTTYFNNHGGHGFAMWGFRKHTDDDGFRYVPAPCKCDDKTVEVVAGEIAKLIVEALSQLDHILCAVFVSAIMEVAEIGLMFVPGGAAVMGAGKVIQYAKSAYENGMNAANFFTDWIGPACGVPDWDFSLDDMFRTYSWIRTQMPSICAKLTALCPSLVDMVKAPDSMMGSDLPTGCLRKNKKDCKKIDKKEDPKEGTEVHRGKNPDKKKEDEEKKRKKKEEEDKKRKDEEEKKKKDDEEKKKKKKEEEEKKKSSKIRRAPAPYVPESTRTVKKFGEDEIRTTKECVSGKNEDVVHITRTDSNIGHYIQARSDIPKNVCKSEHTQACYHYSKKNIEWQHWFPWANGYIYRERVMENGQPKIGKDDEPVWKGCERDEFPPRSGNSTFGQGMTELQITVSKPAISHITQIFTEPRDVVRQLVRLIPADQNQGAGQLWSGFCNDNNAASTTSISGSKKTIVVSANLKSVKGKETKEVTRGVTTSITTVTVSTLRAIFSIAEFPGLNSNYDGLALLTDDEWYQHEGLRHATNTADYRKSPTKAQVDAARRKIDAAGYRKVQPEERKKMWEKYVGDGDGQIPAELWGVLPSLPQFPKPKRVKRRSSLADVAAFNETLTLEDRDADDVDWDGREDDVDGMTDEELEQWLGEYEEVVRRMYVHAGEEERQEPTPTSPPVVDAEATMAVPREIEELVRGEPPAVGSEVTDRLPLPTSM</sequence>
<proteinExistence type="predicted"/>
<feature type="signal peptide" evidence="2">
    <location>
        <begin position="1"/>
        <end position="18"/>
    </location>
</feature>
<keyword evidence="4" id="KW-1185">Reference proteome</keyword>
<keyword evidence="2" id="KW-0732">Signal</keyword>
<name>A0ABR1UFU4_9PEZI</name>
<comment type="caution">
    <text evidence="3">The sequence shown here is derived from an EMBL/GenBank/DDBJ whole genome shotgun (WGS) entry which is preliminary data.</text>
</comment>
<evidence type="ECO:0000256" key="2">
    <source>
        <dbReference type="SAM" id="SignalP"/>
    </source>
</evidence>
<evidence type="ECO:0000313" key="3">
    <source>
        <dbReference type="EMBL" id="KAK8057782.1"/>
    </source>
</evidence>
<feature type="compositionally biased region" description="Basic and acidic residues" evidence="1">
    <location>
        <begin position="240"/>
        <end position="306"/>
    </location>
</feature>
<organism evidence="3 4">
    <name type="scientific">Apiospora saccharicola</name>
    <dbReference type="NCBI Taxonomy" id="335842"/>
    <lineage>
        <taxon>Eukaryota</taxon>
        <taxon>Fungi</taxon>
        <taxon>Dikarya</taxon>
        <taxon>Ascomycota</taxon>
        <taxon>Pezizomycotina</taxon>
        <taxon>Sordariomycetes</taxon>
        <taxon>Xylariomycetidae</taxon>
        <taxon>Amphisphaeriales</taxon>
        <taxon>Apiosporaceae</taxon>
        <taxon>Apiospora</taxon>
    </lineage>
</organism>
<feature type="chain" id="PRO_5046030833" evidence="2">
    <location>
        <begin position="19"/>
        <end position="764"/>
    </location>
</feature>
<evidence type="ECO:0000313" key="4">
    <source>
        <dbReference type="Proteomes" id="UP001446871"/>
    </source>
</evidence>
<dbReference type="Proteomes" id="UP001446871">
    <property type="component" value="Unassembled WGS sequence"/>
</dbReference>
<accession>A0ABR1UFU4</accession>
<protein>
    <submittedName>
        <fullName evidence="3">Uncharacterized protein</fullName>
    </submittedName>
</protein>
<feature type="region of interest" description="Disordered" evidence="1">
    <location>
        <begin position="745"/>
        <end position="764"/>
    </location>
</feature>
<feature type="region of interest" description="Disordered" evidence="1">
    <location>
        <begin position="238"/>
        <end position="320"/>
    </location>
</feature>
<evidence type="ECO:0000256" key="1">
    <source>
        <dbReference type="SAM" id="MobiDB-lite"/>
    </source>
</evidence>
<dbReference type="EMBL" id="JAQQWM010000007">
    <property type="protein sequence ID" value="KAK8057782.1"/>
    <property type="molecule type" value="Genomic_DNA"/>
</dbReference>
<reference evidence="3 4" key="1">
    <citation type="submission" date="2023-01" db="EMBL/GenBank/DDBJ databases">
        <title>Analysis of 21 Apiospora genomes using comparative genomics revels a genus with tremendous synthesis potential of carbohydrate active enzymes and secondary metabolites.</title>
        <authorList>
            <person name="Sorensen T."/>
        </authorList>
    </citation>
    <scope>NUCLEOTIDE SEQUENCE [LARGE SCALE GENOMIC DNA]</scope>
    <source>
        <strain evidence="3 4">CBS 83171</strain>
    </source>
</reference>